<dbReference type="CDD" id="cd17557">
    <property type="entry name" value="REC_Rcp-like"/>
    <property type="match status" value="1"/>
</dbReference>
<reference evidence="4" key="1">
    <citation type="journal article" date="2019" name="Int. J. Syst. Evol. Microbiol.">
        <title>The Global Catalogue of Microorganisms (GCM) 10K type strain sequencing project: providing services to taxonomists for standard genome sequencing and annotation.</title>
        <authorList>
            <consortium name="The Broad Institute Genomics Platform"/>
            <consortium name="The Broad Institute Genome Sequencing Center for Infectious Disease"/>
            <person name="Wu L."/>
            <person name="Ma J."/>
        </authorList>
    </citation>
    <scope>NUCLEOTIDE SEQUENCE [LARGE SCALE GENOMIC DNA]</scope>
    <source>
        <strain evidence="4">CCUG 57401</strain>
    </source>
</reference>
<name>A0ABW0NB13_9BURK</name>
<keyword evidence="1" id="KW-0597">Phosphoprotein</keyword>
<dbReference type="RefSeq" id="WP_376849938.1">
    <property type="nucleotide sequence ID" value="NZ_JBHSMF010000006.1"/>
</dbReference>
<dbReference type="PROSITE" id="PS50110">
    <property type="entry name" value="RESPONSE_REGULATORY"/>
    <property type="match status" value="1"/>
</dbReference>
<dbReference type="SUPFAM" id="SSF52172">
    <property type="entry name" value="CheY-like"/>
    <property type="match status" value="1"/>
</dbReference>
<evidence type="ECO:0000256" key="1">
    <source>
        <dbReference type="PROSITE-ProRule" id="PRU00169"/>
    </source>
</evidence>
<evidence type="ECO:0000313" key="3">
    <source>
        <dbReference type="EMBL" id="MFC5497866.1"/>
    </source>
</evidence>
<accession>A0ABW0NB13</accession>
<sequence length="151" mass="16586">MPHDSLQPILIVDDSDDDVELFRIGLEEAQLANPIVVCRDGVQAMDYLLRRGEYDGREDVLPLVVLTDIKMPRMDGLDLVRAIRREPSLHLLPVVIMTSSNQHLDVEAGYAAGVNGFVTKPVGYEGLIACARAVGVYWGLFNQPAGRGGRT</sequence>
<feature type="modified residue" description="4-aspartylphosphate" evidence="1">
    <location>
        <position position="68"/>
    </location>
</feature>
<dbReference type="Gene3D" id="3.40.50.2300">
    <property type="match status" value="1"/>
</dbReference>
<dbReference type="PANTHER" id="PTHR44520:SF1">
    <property type="entry name" value="TWO-COMPONENT SYSTEM REGULATORY PROTEIN"/>
    <property type="match status" value="1"/>
</dbReference>
<gene>
    <name evidence="3" type="ORF">ACFPOE_10015</name>
</gene>
<evidence type="ECO:0000259" key="2">
    <source>
        <dbReference type="PROSITE" id="PS50110"/>
    </source>
</evidence>
<comment type="caution">
    <text evidence="3">The sequence shown here is derived from an EMBL/GenBank/DDBJ whole genome shotgun (WGS) entry which is preliminary data.</text>
</comment>
<evidence type="ECO:0000313" key="4">
    <source>
        <dbReference type="Proteomes" id="UP001596037"/>
    </source>
</evidence>
<organism evidence="3 4">
    <name type="scientific">Caenimonas terrae</name>
    <dbReference type="NCBI Taxonomy" id="696074"/>
    <lineage>
        <taxon>Bacteria</taxon>
        <taxon>Pseudomonadati</taxon>
        <taxon>Pseudomonadota</taxon>
        <taxon>Betaproteobacteria</taxon>
        <taxon>Burkholderiales</taxon>
        <taxon>Comamonadaceae</taxon>
        <taxon>Caenimonas</taxon>
    </lineage>
</organism>
<dbReference type="PANTHER" id="PTHR44520">
    <property type="entry name" value="RESPONSE REGULATOR RCP1-RELATED"/>
    <property type="match status" value="1"/>
</dbReference>
<protein>
    <submittedName>
        <fullName evidence="3">Response regulator</fullName>
    </submittedName>
</protein>
<dbReference type="InterPro" id="IPR001789">
    <property type="entry name" value="Sig_transdc_resp-reg_receiver"/>
</dbReference>
<feature type="domain" description="Response regulatory" evidence="2">
    <location>
        <begin position="8"/>
        <end position="135"/>
    </location>
</feature>
<proteinExistence type="predicted"/>
<dbReference type="EMBL" id="JBHSMF010000006">
    <property type="protein sequence ID" value="MFC5497866.1"/>
    <property type="molecule type" value="Genomic_DNA"/>
</dbReference>
<dbReference type="SMART" id="SM00448">
    <property type="entry name" value="REC"/>
    <property type="match status" value="1"/>
</dbReference>
<dbReference type="Proteomes" id="UP001596037">
    <property type="component" value="Unassembled WGS sequence"/>
</dbReference>
<dbReference type="InterPro" id="IPR011006">
    <property type="entry name" value="CheY-like_superfamily"/>
</dbReference>
<keyword evidence="4" id="KW-1185">Reference proteome</keyword>
<dbReference type="InterPro" id="IPR052893">
    <property type="entry name" value="TCS_response_regulator"/>
</dbReference>
<dbReference type="Pfam" id="PF00072">
    <property type="entry name" value="Response_reg"/>
    <property type="match status" value="1"/>
</dbReference>